<name>D1CCC8_THET1</name>
<gene>
    <name evidence="5" type="primary">nuoH</name>
    <name evidence="7" type="ordered locus">Tter_1537</name>
</gene>
<dbReference type="InterPro" id="IPR018086">
    <property type="entry name" value="NADH_UbQ_OxRdtase_su1_CS"/>
</dbReference>
<comment type="catalytic activity">
    <reaction evidence="5">
        <text>a quinone + NADH + 5 H(+)(in) = a quinol + NAD(+) + 4 H(+)(out)</text>
        <dbReference type="Rhea" id="RHEA:57888"/>
        <dbReference type="ChEBI" id="CHEBI:15378"/>
        <dbReference type="ChEBI" id="CHEBI:24646"/>
        <dbReference type="ChEBI" id="CHEBI:57540"/>
        <dbReference type="ChEBI" id="CHEBI:57945"/>
        <dbReference type="ChEBI" id="CHEBI:132124"/>
    </reaction>
</comment>
<keyword evidence="7" id="KW-0560">Oxidoreductase</keyword>
<feature type="transmembrane region" description="Helical" evidence="5">
    <location>
        <begin position="116"/>
        <end position="137"/>
    </location>
</feature>
<keyword evidence="5" id="KW-1003">Cell membrane</keyword>
<evidence type="ECO:0000256" key="2">
    <source>
        <dbReference type="ARBA" id="ARBA00022692"/>
    </source>
</evidence>
<keyword evidence="5" id="KW-1278">Translocase</keyword>
<dbReference type="PANTHER" id="PTHR11432:SF3">
    <property type="entry name" value="NADH-UBIQUINONE OXIDOREDUCTASE CHAIN 1"/>
    <property type="match status" value="1"/>
</dbReference>
<dbReference type="HAMAP" id="MF_01350">
    <property type="entry name" value="NDH1_NuoH"/>
    <property type="match status" value="1"/>
</dbReference>
<evidence type="ECO:0000256" key="6">
    <source>
        <dbReference type="RuleBase" id="RU000471"/>
    </source>
</evidence>
<dbReference type="GO" id="GO:0009060">
    <property type="term" value="P:aerobic respiration"/>
    <property type="evidence" value="ECO:0007669"/>
    <property type="project" value="TreeGrafter"/>
</dbReference>
<reference evidence="8" key="1">
    <citation type="journal article" date="2010" name="Stand. Genomic Sci.">
        <title>Complete genome sequence of 'Thermobaculum terrenum' type strain (YNP1).</title>
        <authorList>
            <person name="Kiss H."/>
            <person name="Cleland D."/>
            <person name="Lapidus A."/>
            <person name="Lucas S."/>
            <person name="Glavina Del Rio T."/>
            <person name="Nolan M."/>
            <person name="Tice H."/>
            <person name="Han C."/>
            <person name="Goodwin L."/>
            <person name="Pitluck S."/>
            <person name="Liolios K."/>
            <person name="Ivanova N."/>
            <person name="Mavromatis K."/>
            <person name="Ovchinnikova G."/>
            <person name="Pati A."/>
            <person name="Chen A."/>
            <person name="Palaniappan K."/>
            <person name="Land M."/>
            <person name="Hauser L."/>
            <person name="Chang Y."/>
            <person name="Jeffries C."/>
            <person name="Lu M."/>
            <person name="Brettin T."/>
            <person name="Detter J."/>
            <person name="Goker M."/>
            <person name="Tindall B."/>
            <person name="Beck B."/>
            <person name="McDermott T."/>
            <person name="Woyke T."/>
            <person name="Bristow J."/>
            <person name="Eisen J."/>
            <person name="Markowitz V."/>
            <person name="Hugenholtz P."/>
            <person name="Kyrpides N."/>
            <person name="Klenk H."/>
            <person name="Cheng J."/>
        </authorList>
    </citation>
    <scope>NUCLEOTIDE SEQUENCE [LARGE SCALE GENOMIC DNA]</scope>
    <source>
        <strain evidence="8">ATCC BAA-798 / YNP1</strain>
    </source>
</reference>
<organism evidence="7 8">
    <name type="scientific">Thermobaculum terrenum (strain ATCC BAA-798 / CCMEE 7001 / YNP1)</name>
    <dbReference type="NCBI Taxonomy" id="525904"/>
    <lineage>
        <taxon>Bacteria</taxon>
        <taxon>Bacillati</taxon>
        <taxon>Chloroflexota</taxon>
        <taxon>Chloroflexia</taxon>
        <taxon>Candidatus Thermobaculales</taxon>
        <taxon>Candidatus Thermobaculaceae</taxon>
        <taxon>Thermobaculum</taxon>
    </lineage>
</organism>
<comment type="similarity">
    <text evidence="5 6">Belongs to the complex I subunit 1 family.</text>
</comment>
<feature type="transmembrane region" description="Helical" evidence="5">
    <location>
        <begin position="6"/>
        <end position="29"/>
    </location>
</feature>
<evidence type="ECO:0000256" key="3">
    <source>
        <dbReference type="ARBA" id="ARBA00022989"/>
    </source>
</evidence>
<protein>
    <recommendedName>
        <fullName evidence="5">NADH-quinone oxidoreductase subunit H</fullName>
        <ecNumber evidence="5">7.1.1.-</ecNumber>
    </recommendedName>
    <alternativeName>
        <fullName evidence="5">NADH dehydrogenase I subunit H</fullName>
    </alternativeName>
    <alternativeName>
        <fullName evidence="5">NDH-1 subunit H</fullName>
    </alternativeName>
</protein>
<keyword evidence="5" id="KW-0830">Ubiquinone</keyword>
<keyword evidence="3 5" id="KW-1133">Transmembrane helix</keyword>
<comment type="function">
    <text evidence="5">NDH-1 shuttles electrons from NADH, via FMN and iron-sulfur (Fe-S) centers, to quinones in the respiratory chain. The immediate electron acceptor for the enzyme in this species is believed to be ubiquinone. Couples the redox reaction to proton translocation (for every two electrons transferred, four hydrogen ions are translocated across the cytoplasmic membrane), and thus conserves the redox energy in a proton gradient. This subunit may bind ubiquinone.</text>
</comment>
<dbReference type="GO" id="GO:0048038">
    <property type="term" value="F:quinone binding"/>
    <property type="evidence" value="ECO:0007669"/>
    <property type="project" value="UniProtKB-KW"/>
</dbReference>
<feature type="transmembrane region" description="Helical" evidence="5">
    <location>
        <begin position="315"/>
        <end position="337"/>
    </location>
</feature>
<evidence type="ECO:0000256" key="4">
    <source>
        <dbReference type="ARBA" id="ARBA00023136"/>
    </source>
</evidence>
<dbReference type="STRING" id="525904.Tter_1537"/>
<keyword evidence="5 6" id="KW-0520">NAD</keyword>
<evidence type="ECO:0000256" key="1">
    <source>
        <dbReference type="ARBA" id="ARBA00004141"/>
    </source>
</evidence>
<dbReference type="Pfam" id="PF00146">
    <property type="entry name" value="NADHdh"/>
    <property type="match status" value="1"/>
</dbReference>
<dbReference type="PANTHER" id="PTHR11432">
    <property type="entry name" value="NADH DEHYDROGENASE SUBUNIT 1"/>
    <property type="match status" value="1"/>
</dbReference>
<dbReference type="AlphaFoldDB" id="D1CCC8"/>
<dbReference type="PROSITE" id="PS00668">
    <property type="entry name" value="COMPLEX1_ND1_2"/>
    <property type="match status" value="1"/>
</dbReference>
<dbReference type="EMBL" id="CP001825">
    <property type="protein sequence ID" value="ACZ42443.1"/>
    <property type="molecule type" value="Genomic_DNA"/>
</dbReference>
<keyword evidence="5" id="KW-0874">Quinone</keyword>
<dbReference type="EC" id="7.1.1.-" evidence="5"/>
<dbReference type="KEGG" id="ttr:Tter_1537"/>
<dbReference type="NCBIfam" id="NF004741">
    <property type="entry name" value="PRK06076.1-2"/>
    <property type="match status" value="1"/>
</dbReference>
<proteinExistence type="inferred from homology"/>
<dbReference type="GO" id="GO:0003954">
    <property type="term" value="F:NADH dehydrogenase activity"/>
    <property type="evidence" value="ECO:0007669"/>
    <property type="project" value="TreeGrafter"/>
</dbReference>
<dbReference type="Proteomes" id="UP000000323">
    <property type="component" value="Chromosome 1"/>
</dbReference>
<dbReference type="GO" id="GO:0005886">
    <property type="term" value="C:plasma membrane"/>
    <property type="evidence" value="ECO:0007669"/>
    <property type="project" value="UniProtKB-SubCell"/>
</dbReference>
<feature type="transmembrane region" description="Helical" evidence="5">
    <location>
        <begin position="76"/>
        <end position="96"/>
    </location>
</feature>
<keyword evidence="4 5" id="KW-0472">Membrane</keyword>
<evidence type="ECO:0000313" key="7">
    <source>
        <dbReference type="EMBL" id="ACZ42443.1"/>
    </source>
</evidence>
<evidence type="ECO:0000256" key="5">
    <source>
        <dbReference type="HAMAP-Rule" id="MF_01350"/>
    </source>
</evidence>
<sequence>MEVLDAAIMLAKILVVFVVVLTTMAYLTYFERKVLARMQSRLGPNRTGPYGLLQPLADGLKLLTKEPNLPASADKFVFFLAPVLVLVPALMVWAVIPFGPAFTAFGRQIALSITDINVGLLYVLAMSSLGVYGIVMAGWSSNNKYAALGGLRSSAQLISYEATLGISLVGALLMAGSLNLRDIVEAQQGTILGFIPKWFILPQILGFTLYLTSAIAETNRAPFDLPEAETELVAGFHTEYSGFQFAMFFLGEYINMLAVSAIASTVFLGGWLGPNIPFLPAAIEGPIWFAVKMAIFIFFYVWLRATLPRFKYDQLMRLCWKVMLPLALANILITAAIKLAF</sequence>
<dbReference type="HOGENOM" id="CLU_015134_0_1_0"/>
<feature type="transmembrane region" description="Helical" evidence="5">
    <location>
        <begin position="157"/>
        <end position="178"/>
    </location>
</feature>
<dbReference type="GO" id="GO:0016655">
    <property type="term" value="F:oxidoreductase activity, acting on NAD(P)H, quinone or similar compound as acceptor"/>
    <property type="evidence" value="ECO:0007669"/>
    <property type="project" value="UniProtKB-UniRule"/>
</dbReference>
<dbReference type="PROSITE" id="PS00667">
    <property type="entry name" value="COMPLEX1_ND1_1"/>
    <property type="match status" value="1"/>
</dbReference>
<comment type="subunit">
    <text evidence="5">NDH-1 is composed of 14 different subunits. Subunits NuoA, H, J, K, L, M, N constitute the membrane sector of the complex.</text>
</comment>
<feature type="transmembrane region" description="Helical" evidence="5">
    <location>
        <begin position="285"/>
        <end position="303"/>
    </location>
</feature>
<accession>D1CCC8</accession>
<comment type="subcellular location">
    <subcellularLocation>
        <location evidence="5 6">Cell membrane</location>
        <topology evidence="5 6">Multi-pass membrane protein</topology>
    </subcellularLocation>
    <subcellularLocation>
        <location evidence="1">Membrane</location>
        <topology evidence="1">Multi-pass membrane protein</topology>
    </subcellularLocation>
</comment>
<keyword evidence="8" id="KW-1185">Reference proteome</keyword>
<keyword evidence="2 5" id="KW-0812">Transmembrane</keyword>
<feature type="transmembrane region" description="Helical" evidence="5">
    <location>
        <begin position="253"/>
        <end position="273"/>
    </location>
</feature>
<dbReference type="InterPro" id="IPR001694">
    <property type="entry name" value="NADH_UbQ_OxRdtase_su1/FPO"/>
</dbReference>
<evidence type="ECO:0000313" key="8">
    <source>
        <dbReference type="Proteomes" id="UP000000323"/>
    </source>
</evidence>
<dbReference type="eggNOG" id="COG1005">
    <property type="taxonomic scope" value="Bacteria"/>
</dbReference>
<comment type="caution">
    <text evidence="5">Lacks conserved residue(s) required for the propagation of feature annotation.</text>
</comment>